<dbReference type="GO" id="GO:0001682">
    <property type="term" value="P:tRNA 5'-leader removal"/>
    <property type="evidence" value="ECO:0007669"/>
    <property type="project" value="InterPro"/>
</dbReference>
<reference evidence="2" key="1">
    <citation type="submission" date="2021-12" db="EMBL/GenBank/DDBJ databases">
        <authorList>
            <person name="King R."/>
        </authorList>
    </citation>
    <scope>NUCLEOTIDE SEQUENCE</scope>
</reference>
<keyword evidence="3" id="KW-1185">Reference proteome</keyword>
<dbReference type="GO" id="GO:0004526">
    <property type="term" value="F:ribonuclease P activity"/>
    <property type="evidence" value="ECO:0007669"/>
    <property type="project" value="TreeGrafter"/>
</dbReference>
<proteinExistence type="predicted"/>
<protein>
    <recommendedName>
        <fullName evidence="1">Ribosomal protein eL8/eL30/eS12/Gadd45 domain-containing protein</fullName>
    </recommendedName>
</protein>
<evidence type="ECO:0000259" key="1">
    <source>
        <dbReference type="Pfam" id="PF01248"/>
    </source>
</evidence>
<dbReference type="GO" id="GO:0000172">
    <property type="term" value="C:ribonuclease MRP complex"/>
    <property type="evidence" value="ECO:0007669"/>
    <property type="project" value="InterPro"/>
</dbReference>
<gene>
    <name evidence="2" type="ORF">MELIAE_LOCUS12172</name>
</gene>
<sequence>METPILSKNQQKNALSSKKKSRVTIKNVVASPYNCFWPQISHEDNTKLTGALEKYLPRIKTPRTSVPWDILKSVPRGERKQFREDYSDVKVENKKPESFGIVFGVNDVTKCLEKNELDSVLISSDVQPRLMVGHVIDMCVLNNCNVLIVEELRNKLKATCGFNSVVVGFKRSIHINSDLNFVLVEVKHISQHHPVPTDHINYYKRNNADVQKDVVSGSSGESKIKKRVISVIDVEAIQKSVYLLRNSNEKRTFVPTESSSSKDNPKVNDNFLSFGENMDTSKSLKIVKNYKPLVVKRLKGNPKRSKKNK</sequence>
<organism evidence="2 3">
    <name type="scientific">Brassicogethes aeneus</name>
    <name type="common">Rape pollen beetle</name>
    <name type="synonym">Meligethes aeneus</name>
    <dbReference type="NCBI Taxonomy" id="1431903"/>
    <lineage>
        <taxon>Eukaryota</taxon>
        <taxon>Metazoa</taxon>
        <taxon>Ecdysozoa</taxon>
        <taxon>Arthropoda</taxon>
        <taxon>Hexapoda</taxon>
        <taxon>Insecta</taxon>
        <taxon>Pterygota</taxon>
        <taxon>Neoptera</taxon>
        <taxon>Endopterygota</taxon>
        <taxon>Coleoptera</taxon>
        <taxon>Polyphaga</taxon>
        <taxon>Cucujiformia</taxon>
        <taxon>Nitidulidae</taxon>
        <taxon>Meligethinae</taxon>
        <taxon>Brassicogethes</taxon>
    </lineage>
</organism>
<dbReference type="GO" id="GO:0001650">
    <property type="term" value="C:fibrillar center"/>
    <property type="evidence" value="ECO:0007669"/>
    <property type="project" value="TreeGrafter"/>
</dbReference>
<dbReference type="PANTHER" id="PTHR46948">
    <property type="entry name" value="RIBONUCLEASE P PROTEIN SUBUNIT P38"/>
    <property type="match status" value="1"/>
</dbReference>
<dbReference type="InterPro" id="IPR004038">
    <property type="entry name" value="Ribosomal_eL8/eL30/eS12/Gad45"/>
</dbReference>
<evidence type="ECO:0000313" key="3">
    <source>
        <dbReference type="Proteomes" id="UP001154078"/>
    </source>
</evidence>
<dbReference type="Pfam" id="PF01248">
    <property type="entry name" value="Ribosomal_L7Ae"/>
    <property type="match status" value="1"/>
</dbReference>
<dbReference type="PANTHER" id="PTHR46948:SF1">
    <property type="entry name" value="RIBONUCLEASE P PROTEIN SUBUNIT P38"/>
    <property type="match status" value="1"/>
</dbReference>
<name>A0A9P0FMN3_BRAAE</name>
<dbReference type="Gene3D" id="3.30.1330.30">
    <property type="match status" value="1"/>
</dbReference>
<dbReference type="SUPFAM" id="SSF55315">
    <property type="entry name" value="L30e-like"/>
    <property type="match status" value="1"/>
</dbReference>
<dbReference type="InterPro" id="IPR042848">
    <property type="entry name" value="Rpp38"/>
</dbReference>
<dbReference type="EMBL" id="OV121140">
    <property type="protein sequence ID" value="CAH0563316.1"/>
    <property type="molecule type" value="Genomic_DNA"/>
</dbReference>
<feature type="domain" description="Ribosomal protein eL8/eL30/eS12/Gadd45" evidence="1">
    <location>
        <begin position="95"/>
        <end position="161"/>
    </location>
</feature>
<dbReference type="Proteomes" id="UP001154078">
    <property type="component" value="Chromosome 9"/>
</dbReference>
<dbReference type="GO" id="GO:0005655">
    <property type="term" value="C:nucleolar ribonuclease P complex"/>
    <property type="evidence" value="ECO:0007669"/>
    <property type="project" value="InterPro"/>
</dbReference>
<dbReference type="InterPro" id="IPR029064">
    <property type="entry name" value="Ribosomal_eL30-like_sf"/>
</dbReference>
<dbReference type="GO" id="GO:0033204">
    <property type="term" value="F:ribonuclease P RNA binding"/>
    <property type="evidence" value="ECO:0007669"/>
    <property type="project" value="TreeGrafter"/>
</dbReference>
<dbReference type="OrthoDB" id="20109at2759"/>
<accession>A0A9P0FMN3</accession>
<evidence type="ECO:0000313" key="2">
    <source>
        <dbReference type="EMBL" id="CAH0563316.1"/>
    </source>
</evidence>
<dbReference type="AlphaFoldDB" id="A0A9P0FMN3"/>